<feature type="binding site" evidence="3">
    <location>
        <position position="250"/>
    </location>
    <ligand>
        <name>substrate</name>
    </ligand>
</feature>
<dbReference type="CDD" id="cd13604">
    <property type="entry name" value="PBP2_TRAP_ketoacid_lactate_like"/>
    <property type="match status" value="1"/>
</dbReference>
<dbReference type="GO" id="GO:0031317">
    <property type="term" value="C:tripartite ATP-independent periplasmic transporter complex"/>
    <property type="evidence" value="ECO:0007669"/>
    <property type="project" value="InterPro"/>
</dbReference>
<dbReference type="Pfam" id="PF03480">
    <property type="entry name" value="DctP"/>
    <property type="match status" value="1"/>
</dbReference>
<gene>
    <name evidence="4" type="ORF">CLV84_2304</name>
</gene>
<dbReference type="OrthoDB" id="9776801at2"/>
<dbReference type="Gene3D" id="3.40.190.170">
    <property type="entry name" value="Bacterial extracellular solute-binding protein, family 7"/>
    <property type="match status" value="1"/>
</dbReference>
<dbReference type="EMBL" id="PTJC01000006">
    <property type="protein sequence ID" value="PPK85408.1"/>
    <property type="molecule type" value="Genomic_DNA"/>
</dbReference>
<comment type="caution">
    <text evidence="4">The sequence shown here is derived from an EMBL/GenBank/DDBJ whole genome shotgun (WGS) entry which is preliminary data.</text>
</comment>
<evidence type="ECO:0000313" key="5">
    <source>
        <dbReference type="Proteomes" id="UP000237662"/>
    </source>
</evidence>
<evidence type="ECO:0000256" key="2">
    <source>
        <dbReference type="PIRSR" id="PIRSR039026-1"/>
    </source>
</evidence>
<dbReference type="PANTHER" id="PTHR33376:SF5">
    <property type="entry name" value="EXTRACYTOPLASMIC SOLUTE RECEPTOR PROTEIN"/>
    <property type="match status" value="1"/>
</dbReference>
<evidence type="ECO:0000256" key="1">
    <source>
        <dbReference type="ARBA" id="ARBA00022729"/>
    </source>
</evidence>
<keyword evidence="1" id="KW-0732">Signal</keyword>
<dbReference type="RefSeq" id="WP_104419910.1">
    <property type="nucleotide sequence ID" value="NZ_PTJC01000006.1"/>
</dbReference>
<protein>
    <submittedName>
        <fullName evidence="4">TRAP-type mannitol/chloroaromatic compound transport system substrate-binding protein</fullName>
    </submittedName>
</protein>
<dbReference type="PIRSF" id="PIRSF039026">
    <property type="entry name" value="SiaP"/>
    <property type="match status" value="1"/>
</dbReference>
<proteinExistence type="predicted"/>
<feature type="binding site" evidence="3">
    <location>
        <position position="224"/>
    </location>
    <ligand>
        <name>substrate</name>
    </ligand>
</feature>
<dbReference type="AlphaFoldDB" id="A0A2S6I2L4"/>
<reference evidence="4 5" key="1">
    <citation type="submission" date="2018-02" db="EMBL/GenBank/DDBJ databases">
        <title>Genomic Encyclopedia of Archaeal and Bacterial Type Strains, Phase II (KMG-II): from individual species to whole genera.</title>
        <authorList>
            <person name="Goeker M."/>
        </authorList>
    </citation>
    <scope>NUCLEOTIDE SEQUENCE [LARGE SCALE GENOMIC DNA]</scope>
    <source>
        <strain evidence="4 5">DSM 29526</strain>
    </source>
</reference>
<keyword evidence="5" id="KW-1185">Reference proteome</keyword>
<dbReference type="PANTHER" id="PTHR33376">
    <property type="match status" value="1"/>
</dbReference>
<evidence type="ECO:0000256" key="3">
    <source>
        <dbReference type="PIRSR" id="PIRSR039026-2"/>
    </source>
</evidence>
<dbReference type="InterPro" id="IPR026289">
    <property type="entry name" value="SBP_TakP-like"/>
</dbReference>
<name>A0A2S6I2L4_9BACT</name>
<dbReference type="GO" id="GO:0046872">
    <property type="term" value="F:metal ion binding"/>
    <property type="evidence" value="ECO:0007669"/>
    <property type="project" value="UniProtKB-KW"/>
</dbReference>
<sequence>MNRRKIIQGIAAGTIGLPLALRLFGGRGHAQSTAGTVSGERFNWKMVTTWPPGFPILGEGCQMLADMCREMSGGRLNITVYGGGELVPALEAFDAVRQGAAEVGSGAAYYWSGKLPAAQFFAGFPFGMNAQQMNAWLLSGGGLELWRELYATVGLLPFAGGNTGVQMGGWFNREINTVADFRGLKMRMPGLGGRVLERLGGTPVLLPGGEIYTGLERGILDATEWVGPYHDYIMGFHEIAKYYYYPGWHEPGTNFEFFVNLEKFGELPPDLQQIFTIATHYINLYTLSAFEAKNAEYLAKLKEVPTLSVRPYPEELLTLARRASLEVMEEYADSDATTRKVYDSILRFQRLAKPWNAITERWYYDGLES</sequence>
<organism evidence="4 5">
    <name type="scientific">Neolewinella xylanilytica</name>
    <dbReference type="NCBI Taxonomy" id="1514080"/>
    <lineage>
        <taxon>Bacteria</taxon>
        <taxon>Pseudomonadati</taxon>
        <taxon>Bacteroidota</taxon>
        <taxon>Saprospiria</taxon>
        <taxon>Saprospirales</taxon>
        <taxon>Lewinellaceae</taxon>
        <taxon>Neolewinella</taxon>
    </lineage>
</organism>
<feature type="binding site" evidence="3">
    <location>
        <position position="225"/>
    </location>
    <ligand>
        <name>Na(+)</name>
        <dbReference type="ChEBI" id="CHEBI:29101"/>
    </ligand>
</feature>
<keyword evidence="3" id="KW-0479">Metal-binding</keyword>
<feature type="binding site" evidence="2">
    <location>
        <position position="166"/>
    </location>
    <ligand>
        <name>substrate</name>
    </ligand>
</feature>
<dbReference type="Gene3D" id="3.40.190.10">
    <property type="entry name" value="Periplasmic binding protein-like II"/>
    <property type="match status" value="1"/>
</dbReference>
<dbReference type="InterPro" id="IPR018389">
    <property type="entry name" value="DctP_fam"/>
</dbReference>
<dbReference type="InterPro" id="IPR038404">
    <property type="entry name" value="TRAP_DctP_sf"/>
</dbReference>
<accession>A0A2S6I2L4</accession>
<dbReference type="GO" id="GO:0055085">
    <property type="term" value="P:transmembrane transport"/>
    <property type="evidence" value="ECO:0007669"/>
    <property type="project" value="InterPro"/>
</dbReference>
<dbReference type="Proteomes" id="UP000237662">
    <property type="component" value="Unassembled WGS sequence"/>
</dbReference>
<evidence type="ECO:0000313" key="4">
    <source>
        <dbReference type="EMBL" id="PPK85408.1"/>
    </source>
</evidence>
<feature type="binding site" evidence="2">
    <location>
        <position position="187"/>
    </location>
    <ligand>
        <name>substrate</name>
    </ligand>
</feature>